<evidence type="ECO:0000313" key="1">
    <source>
        <dbReference type="EMBL" id="MPM92879.1"/>
    </source>
</evidence>
<name>A0A645DUB6_9ZZZZ</name>
<organism evidence="1">
    <name type="scientific">bioreactor metagenome</name>
    <dbReference type="NCBI Taxonomy" id="1076179"/>
    <lineage>
        <taxon>unclassified sequences</taxon>
        <taxon>metagenomes</taxon>
        <taxon>ecological metagenomes</taxon>
    </lineage>
</organism>
<gene>
    <name evidence="1" type="ORF">SDC9_140015</name>
</gene>
<accession>A0A645DUB6</accession>
<dbReference type="AlphaFoldDB" id="A0A645DUB6"/>
<sequence>MRRFSLKEIRRTLGRGDVVSAALFIGKPLVPGLKVHSGQRVAASEIGGANPHEKSAVYEFSAPRPVAHAVGD</sequence>
<reference evidence="1" key="1">
    <citation type="submission" date="2019-08" db="EMBL/GenBank/DDBJ databases">
        <authorList>
            <person name="Kucharzyk K."/>
            <person name="Murdoch R.W."/>
            <person name="Higgins S."/>
            <person name="Loffler F."/>
        </authorList>
    </citation>
    <scope>NUCLEOTIDE SEQUENCE</scope>
</reference>
<protein>
    <submittedName>
        <fullName evidence="1">Uncharacterized protein</fullName>
    </submittedName>
</protein>
<dbReference type="EMBL" id="VSSQ01039762">
    <property type="protein sequence ID" value="MPM92879.1"/>
    <property type="molecule type" value="Genomic_DNA"/>
</dbReference>
<proteinExistence type="predicted"/>
<comment type="caution">
    <text evidence="1">The sequence shown here is derived from an EMBL/GenBank/DDBJ whole genome shotgun (WGS) entry which is preliminary data.</text>
</comment>